<organism evidence="1">
    <name type="scientific">Tanacetum cinerariifolium</name>
    <name type="common">Dalmatian daisy</name>
    <name type="synonym">Chrysanthemum cinerariifolium</name>
    <dbReference type="NCBI Taxonomy" id="118510"/>
    <lineage>
        <taxon>Eukaryota</taxon>
        <taxon>Viridiplantae</taxon>
        <taxon>Streptophyta</taxon>
        <taxon>Embryophyta</taxon>
        <taxon>Tracheophyta</taxon>
        <taxon>Spermatophyta</taxon>
        <taxon>Magnoliopsida</taxon>
        <taxon>eudicotyledons</taxon>
        <taxon>Gunneridae</taxon>
        <taxon>Pentapetalae</taxon>
        <taxon>asterids</taxon>
        <taxon>campanulids</taxon>
        <taxon>Asterales</taxon>
        <taxon>Asteraceae</taxon>
        <taxon>Asteroideae</taxon>
        <taxon>Anthemideae</taxon>
        <taxon>Anthemidinae</taxon>
        <taxon>Tanacetum</taxon>
    </lineage>
</organism>
<feature type="non-terminal residue" evidence="1">
    <location>
        <position position="106"/>
    </location>
</feature>
<evidence type="ECO:0000313" key="1">
    <source>
        <dbReference type="EMBL" id="GFD14302.1"/>
    </source>
</evidence>
<evidence type="ECO:0008006" key="2">
    <source>
        <dbReference type="Google" id="ProtNLM"/>
    </source>
</evidence>
<reference evidence="1" key="1">
    <citation type="journal article" date="2019" name="Sci. Rep.">
        <title>Draft genome of Tanacetum cinerariifolium, the natural source of mosquito coil.</title>
        <authorList>
            <person name="Yamashiro T."/>
            <person name="Shiraishi A."/>
            <person name="Satake H."/>
            <person name="Nakayama K."/>
        </authorList>
    </citation>
    <scope>NUCLEOTIDE SEQUENCE</scope>
</reference>
<name>A0A699TU00_TANCI</name>
<gene>
    <name evidence="1" type="ORF">Tci_886271</name>
</gene>
<dbReference type="EMBL" id="BKCJ011278535">
    <property type="protein sequence ID" value="GFD14302.1"/>
    <property type="molecule type" value="Genomic_DNA"/>
</dbReference>
<sequence>MTVTNLTGVVVMTTTAVATITTTTLAVTKGIPVMDVTNETGVISPTDLPILVLINPGVPLRVTPIQFALLVDVDTKESVVELQADKKPGASGHVFAITEGQAANTS</sequence>
<proteinExistence type="predicted"/>
<dbReference type="AlphaFoldDB" id="A0A699TU00"/>
<comment type="caution">
    <text evidence="1">The sequence shown here is derived from an EMBL/GenBank/DDBJ whole genome shotgun (WGS) entry which is preliminary data.</text>
</comment>
<protein>
    <recommendedName>
        <fullName evidence="2">Reverse transcriptase domain-containing protein</fullName>
    </recommendedName>
</protein>
<accession>A0A699TU00</accession>